<accession>A0ACC4D3S8</accession>
<gene>
    <name evidence="1" type="ORF">D5086_003181</name>
</gene>
<keyword evidence="2" id="KW-1185">Reference proteome</keyword>
<dbReference type="EMBL" id="RCHU02000001">
    <property type="protein sequence ID" value="KAL3612161.1"/>
    <property type="molecule type" value="Genomic_DNA"/>
</dbReference>
<comment type="caution">
    <text evidence="1">The sequence shown here is derived from an EMBL/GenBank/DDBJ whole genome shotgun (WGS) entry which is preliminary data.</text>
</comment>
<evidence type="ECO:0000313" key="2">
    <source>
        <dbReference type="Proteomes" id="UP000309997"/>
    </source>
</evidence>
<protein>
    <submittedName>
        <fullName evidence="1">Uncharacterized protein</fullName>
    </submittedName>
</protein>
<sequence length="117" mass="12617">MAETRSADKELPAVRLDHKETCNGSSSYPITLANPNEMHGCIVSSPGERLDATSLSTQGIYGPAAVPKPKSQPLTLNKVPTQEEISRAKQSGGSSYTEDLYDFFDSTCSDRVAKYSS</sequence>
<organism evidence="1 2">
    <name type="scientific">Populus alba</name>
    <name type="common">White poplar</name>
    <dbReference type="NCBI Taxonomy" id="43335"/>
    <lineage>
        <taxon>Eukaryota</taxon>
        <taxon>Viridiplantae</taxon>
        <taxon>Streptophyta</taxon>
        <taxon>Embryophyta</taxon>
        <taxon>Tracheophyta</taxon>
        <taxon>Spermatophyta</taxon>
        <taxon>Magnoliopsida</taxon>
        <taxon>eudicotyledons</taxon>
        <taxon>Gunneridae</taxon>
        <taxon>Pentapetalae</taxon>
        <taxon>rosids</taxon>
        <taxon>fabids</taxon>
        <taxon>Malpighiales</taxon>
        <taxon>Salicaceae</taxon>
        <taxon>Saliceae</taxon>
        <taxon>Populus</taxon>
    </lineage>
</organism>
<name>A0ACC4D3S8_POPAL</name>
<proteinExistence type="predicted"/>
<reference evidence="1 2" key="1">
    <citation type="journal article" date="2024" name="Plant Biotechnol. J.">
        <title>Genome and CRISPR/Cas9 system of a widespread forest tree (Populus alba) in the world.</title>
        <authorList>
            <person name="Liu Y.J."/>
            <person name="Jiang P.F."/>
            <person name="Han X.M."/>
            <person name="Li X.Y."/>
            <person name="Wang H.M."/>
            <person name="Wang Y.J."/>
            <person name="Wang X.X."/>
            <person name="Zeng Q.Y."/>
        </authorList>
    </citation>
    <scope>NUCLEOTIDE SEQUENCE [LARGE SCALE GENOMIC DNA]</scope>
    <source>
        <strain evidence="2">cv. PAL-ZL1</strain>
    </source>
</reference>
<dbReference type="Proteomes" id="UP000309997">
    <property type="component" value="Unassembled WGS sequence"/>
</dbReference>
<evidence type="ECO:0000313" key="1">
    <source>
        <dbReference type="EMBL" id="KAL3612161.1"/>
    </source>
</evidence>